<proteinExistence type="predicted"/>
<evidence type="ECO:0000313" key="2">
    <source>
        <dbReference type="Proteomes" id="UP001151529"/>
    </source>
</evidence>
<protein>
    <submittedName>
        <fullName evidence="1">Uncharacterized protein</fullName>
    </submittedName>
</protein>
<sequence length="229" mass="25791">MSSLKPGDENDYVEPGGLNQGLDYAVYVHVVIILAENLLSWLDDGGLTGKENQYAQVIAETSAEPIGKALCETETTRALKMTYVSLLRPVCQQWHLTKLLAMSKMDANINGDETLPIKTLKYSEKLDLLGIAYFYSCMLRIFAILNPTGGSLPVLNMLSFTPGFPGKHWKIYFFLDVETFPWLMIVTQGKFQQTKWMGFSTNNKNNPVKMEVRSCSMYSINLQESHKQG</sequence>
<name>A0A9Q0U1B8_SALVM</name>
<reference evidence="1" key="1">
    <citation type="submission" date="2022-11" db="EMBL/GenBank/DDBJ databases">
        <authorList>
            <person name="Hyden B.L."/>
            <person name="Feng K."/>
            <person name="Yates T."/>
            <person name="Jawdy S."/>
            <person name="Smart L.B."/>
            <person name="Muchero W."/>
        </authorList>
    </citation>
    <scope>NUCLEOTIDE SEQUENCE</scope>
    <source>
        <tissue evidence="1">Shoot tip</tissue>
    </source>
</reference>
<dbReference type="AlphaFoldDB" id="A0A9Q0U1B8"/>
<dbReference type="OrthoDB" id="10547080at2759"/>
<dbReference type="EMBL" id="JAPFFL010000006">
    <property type="protein sequence ID" value="KAJ6721644.1"/>
    <property type="molecule type" value="Genomic_DNA"/>
</dbReference>
<dbReference type="Proteomes" id="UP001151529">
    <property type="component" value="Chromosome 10"/>
</dbReference>
<keyword evidence="2" id="KW-1185">Reference proteome</keyword>
<gene>
    <name evidence="1" type="ORF">OIU85_024706</name>
</gene>
<accession>A0A9Q0U1B8</accession>
<organism evidence="1 2">
    <name type="scientific">Salix viminalis</name>
    <name type="common">Common osier</name>
    <name type="synonym">Basket willow</name>
    <dbReference type="NCBI Taxonomy" id="40686"/>
    <lineage>
        <taxon>Eukaryota</taxon>
        <taxon>Viridiplantae</taxon>
        <taxon>Streptophyta</taxon>
        <taxon>Embryophyta</taxon>
        <taxon>Tracheophyta</taxon>
        <taxon>Spermatophyta</taxon>
        <taxon>Magnoliopsida</taxon>
        <taxon>eudicotyledons</taxon>
        <taxon>Gunneridae</taxon>
        <taxon>Pentapetalae</taxon>
        <taxon>rosids</taxon>
        <taxon>fabids</taxon>
        <taxon>Malpighiales</taxon>
        <taxon>Salicaceae</taxon>
        <taxon>Saliceae</taxon>
        <taxon>Salix</taxon>
    </lineage>
</organism>
<evidence type="ECO:0000313" key="1">
    <source>
        <dbReference type="EMBL" id="KAJ6721644.1"/>
    </source>
</evidence>
<comment type="caution">
    <text evidence="1">The sequence shown here is derived from an EMBL/GenBank/DDBJ whole genome shotgun (WGS) entry which is preliminary data.</text>
</comment>
<reference evidence="1" key="2">
    <citation type="journal article" date="2023" name="Int. J. Mol. Sci.">
        <title>De Novo Assembly and Annotation of 11 Diverse Shrub Willow (Salix) Genomes Reveals Novel Gene Organization in Sex-Linked Regions.</title>
        <authorList>
            <person name="Hyden B."/>
            <person name="Feng K."/>
            <person name="Yates T.B."/>
            <person name="Jawdy S."/>
            <person name="Cereghino C."/>
            <person name="Smart L.B."/>
            <person name="Muchero W."/>
        </authorList>
    </citation>
    <scope>NUCLEOTIDE SEQUENCE [LARGE SCALE GENOMIC DNA]</scope>
    <source>
        <tissue evidence="1">Shoot tip</tissue>
    </source>
</reference>